<evidence type="ECO:0000256" key="5">
    <source>
        <dbReference type="RuleBase" id="RU000419"/>
    </source>
</evidence>
<accession>U4KKZ3</accession>
<dbReference type="NCBIfam" id="NF009489">
    <property type="entry name" value="PRK12851.1"/>
    <property type="match status" value="1"/>
</dbReference>
<organism evidence="6 7">
    <name type="scientific">Alteracholeplasma palmae (strain ATCC 49389 / J233)</name>
    <name type="common">Acholeplasma palmae</name>
    <dbReference type="NCBI Taxonomy" id="1318466"/>
    <lineage>
        <taxon>Bacteria</taxon>
        <taxon>Bacillati</taxon>
        <taxon>Mycoplasmatota</taxon>
        <taxon>Mollicutes</taxon>
        <taxon>Acholeplasmatales</taxon>
        <taxon>Acholeplasmataceae</taxon>
        <taxon>Acholeplasma</taxon>
    </lineage>
</organism>
<dbReference type="GO" id="GO:0005524">
    <property type="term" value="F:ATP binding"/>
    <property type="evidence" value="ECO:0007669"/>
    <property type="project" value="UniProtKB-UniRule"/>
</dbReference>
<keyword evidence="3" id="KW-0413">Isomerase</keyword>
<dbReference type="InterPro" id="IPR027410">
    <property type="entry name" value="TCP-1-like_intermed_sf"/>
</dbReference>
<gene>
    <name evidence="3 6" type="primary">groEL</name>
    <name evidence="3" type="synonym">groL</name>
    <name evidence="6" type="ORF">BN85408010</name>
</gene>
<dbReference type="CDD" id="cd03344">
    <property type="entry name" value="GroEL"/>
    <property type="match status" value="1"/>
</dbReference>
<feature type="binding site" evidence="3">
    <location>
        <position position="494"/>
    </location>
    <ligand>
        <name>ATP</name>
        <dbReference type="ChEBI" id="CHEBI:30616"/>
    </ligand>
</feature>
<dbReference type="PRINTS" id="PR00298">
    <property type="entry name" value="CHAPERONIN60"/>
</dbReference>
<dbReference type="OrthoDB" id="9766614at2"/>
<dbReference type="InterPro" id="IPR027409">
    <property type="entry name" value="GroEL-like_apical_dom_sf"/>
</dbReference>
<dbReference type="HOGENOM" id="CLU_016503_3_0_14"/>
<keyword evidence="3" id="KW-0067">ATP-binding</keyword>
<dbReference type="RefSeq" id="WP_026659300.1">
    <property type="nucleotide sequence ID" value="NC_022538.1"/>
</dbReference>
<dbReference type="NCBIfam" id="NF000592">
    <property type="entry name" value="PRK00013.1"/>
    <property type="match status" value="1"/>
</dbReference>
<dbReference type="Gene3D" id="3.30.260.10">
    <property type="entry name" value="TCP-1-like chaperonin intermediate domain"/>
    <property type="match status" value="1"/>
</dbReference>
<dbReference type="GO" id="GO:0140662">
    <property type="term" value="F:ATP-dependent protein folding chaperone"/>
    <property type="evidence" value="ECO:0007669"/>
    <property type="project" value="InterPro"/>
</dbReference>
<dbReference type="Proteomes" id="UP000032740">
    <property type="component" value="Chromosome"/>
</dbReference>
<dbReference type="SUPFAM" id="SSF52029">
    <property type="entry name" value="GroEL apical domain-like"/>
    <property type="match status" value="1"/>
</dbReference>
<dbReference type="InterPro" id="IPR027413">
    <property type="entry name" value="GROEL-like_equatorial_sf"/>
</dbReference>
<evidence type="ECO:0000313" key="6">
    <source>
        <dbReference type="EMBL" id="CCV64378.1"/>
    </source>
</evidence>
<feature type="binding site" evidence="3">
    <location>
        <begin position="86"/>
        <end position="90"/>
    </location>
    <ligand>
        <name>ATP</name>
        <dbReference type="ChEBI" id="CHEBI:30616"/>
    </ligand>
</feature>
<keyword evidence="2 3" id="KW-0143">Chaperone</keyword>
<protein>
    <recommendedName>
        <fullName evidence="3">Chaperonin GroEL</fullName>
        <ecNumber evidence="3">5.6.1.7</ecNumber>
    </recommendedName>
    <alternativeName>
        <fullName evidence="3">60 kDa chaperonin</fullName>
    </alternativeName>
    <alternativeName>
        <fullName evidence="3">Chaperonin-60</fullName>
        <shortName evidence="3">Cpn60</shortName>
    </alternativeName>
</protein>
<comment type="similarity">
    <text evidence="1 3 4">Belongs to the chaperonin (HSP60) family.</text>
</comment>
<evidence type="ECO:0000256" key="2">
    <source>
        <dbReference type="ARBA" id="ARBA00023186"/>
    </source>
</evidence>
<dbReference type="AlphaFoldDB" id="U4KKZ3"/>
<proteinExistence type="inferred from homology"/>
<dbReference type="STRING" id="1318466.BN85408010"/>
<keyword evidence="3" id="KW-0547">Nucleotide-binding</keyword>
<comment type="subcellular location">
    <subcellularLocation>
        <location evidence="3">Cytoplasm</location>
    </subcellularLocation>
</comment>
<dbReference type="Gene3D" id="1.10.560.10">
    <property type="entry name" value="GroEL-like equatorial domain"/>
    <property type="match status" value="1"/>
</dbReference>
<dbReference type="GO" id="GO:0016853">
    <property type="term" value="F:isomerase activity"/>
    <property type="evidence" value="ECO:0007669"/>
    <property type="project" value="UniProtKB-KW"/>
</dbReference>
<dbReference type="GO" id="GO:0005737">
    <property type="term" value="C:cytoplasm"/>
    <property type="evidence" value="ECO:0007669"/>
    <property type="project" value="UniProtKB-SubCell"/>
</dbReference>
<feature type="binding site" evidence="3">
    <location>
        <begin position="29"/>
        <end position="32"/>
    </location>
    <ligand>
        <name>ATP</name>
        <dbReference type="ChEBI" id="CHEBI:30616"/>
    </ligand>
</feature>
<dbReference type="NCBIfam" id="NF009488">
    <property type="entry name" value="PRK12850.1"/>
    <property type="match status" value="1"/>
</dbReference>
<dbReference type="FunFam" id="3.50.7.10:FF:000001">
    <property type="entry name" value="60 kDa chaperonin"/>
    <property type="match status" value="1"/>
</dbReference>
<evidence type="ECO:0000256" key="4">
    <source>
        <dbReference type="RuleBase" id="RU000418"/>
    </source>
</evidence>
<comment type="subunit">
    <text evidence="3 5">Forms a cylinder of 14 subunits composed of two heptameric rings stacked back-to-back. Interacts with the co-chaperonin GroES.</text>
</comment>
<sequence>MSKEIRYGKDAKQSLLKGVDLLANTVKITLGPKGRNVVLDKGYGSPLITNDGVSIAKEVELKDPYENMGAKLLYEVASKTNDVAGDGTTTATLLAQSIIHKGFKAVDNGANPVLVREGIERAGKEVAKKLLEKSRPVETREDIENVASISASSREIGKIIAEAMDRVSKNGVISVDESKGFETELEVVEGMQYDKGYISPYFINDRETMTVELENPHVLVTDQKISTIQDILPILEQVVKANKPLLIIADDIENEVTSTLILNKLRGTFNVVATKAPGFGDNQKDMLNDIAILTGATFYAKDLQMKLQDLKLEDLGLVQKALVKKDTTTLIGGQGKKELIEKRIQEIQAQVNQSTSDYDKKRLQERLAKLAGGVAIIKVGAATEAELKEKKLRIEDALNATKAAILEGIVAGGGSILVDIQTELKQTLKDSHIDIYKGILAVIDSLSEPLYQIAENAGYDGQDILTEQRKQNKDFGFDAKEGKWVNMLKEGIIDPTKVTRNAILNASSIGALMITSEAAVVEIKDKEQTIPTPQMY</sequence>
<evidence type="ECO:0000313" key="7">
    <source>
        <dbReference type="Proteomes" id="UP000032740"/>
    </source>
</evidence>
<comment type="caution">
    <text evidence="3">Lacks conserved residue(s) required for the propagation of feature annotation.</text>
</comment>
<dbReference type="GO" id="GO:0042026">
    <property type="term" value="P:protein refolding"/>
    <property type="evidence" value="ECO:0007669"/>
    <property type="project" value="UniProtKB-UniRule"/>
</dbReference>
<evidence type="ECO:0000256" key="3">
    <source>
        <dbReference type="HAMAP-Rule" id="MF_00600"/>
    </source>
</evidence>
<evidence type="ECO:0000256" key="1">
    <source>
        <dbReference type="ARBA" id="ARBA00006607"/>
    </source>
</evidence>
<dbReference type="PANTHER" id="PTHR45633">
    <property type="entry name" value="60 KDA HEAT SHOCK PROTEIN, MITOCHONDRIAL"/>
    <property type="match status" value="1"/>
</dbReference>
<dbReference type="Pfam" id="PF00118">
    <property type="entry name" value="Cpn60_TCP1"/>
    <property type="match status" value="1"/>
</dbReference>
<name>U4KKZ3_ALTPJ</name>
<dbReference type="GO" id="GO:0051082">
    <property type="term" value="F:unfolded protein binding"/>
    <property type="evidence" value="ECO:0007669"/>
    <property type="project" value="UniProtKB-UniRule"/>
</dbReference>
<dbReference type="KEGG" id="apal:BN85408010"/>
<dbReference type="HAMAP" id="MF_00600">
    <property type="entry name" value="CH60"/>
    <property type="match status" value="1"/>
</dbReference>
<dbReference type="SUPFAM" id="SSF54849">
    <property type="entry name" value="GroEL-intermediate domain like"/>
    <property type="match status" value="1"/>
</dbReference>
<dbReference type="NCBIfam" id="NF009487">
    <property type="entry name" value="PRK12849.1"/>
    <property type="match status" value="1"/>
</dbReference>
<keyword evidence="7" id="KW-1185">Reference proteome</keyword>
<dbReference type="InterPro" id="IPR001844">
    <property type="entry name" value="Cpn60/GroEL"/>
</dbReference>
<dbReference type="Gene3D" id="3.50.7.10">
    <property type="entry name" value="GroEL"/>
    <property type="match status" value="1"/>
</dbReference>
<comment type="function">
    <text evidence="3 5">Together with its co-chaperonin GroES, plays an essential role in assisting protein folding. The GroEL-GroES system forms a nano-cage that allows encapsulation of the non-native substrate proteins and provides a physical environment optimized to promote and accelerate protein folding.</text>
</comment>
<dbReference type="NCBIfam" id="TIGR02348">
    <property type="entry name" value="GroEL"/>
    <property type="match status" value="1"/>
</dbReference>
<dbReference type="EC" id="5.6.1.7" evidence="3"/>
<dbReference type="EMBL" id="FO681347">
    <property type="protein sequence ID" value="CCV64378.1"/>
    <property type="molecule type" value="Genomic_DNA"/>
</dbReference>
<reference evidence="6 7" key="1">
    <citation type="journal article" date="2013" name="J. Mol. Microbiol. Biotechnol.">
        <title>Analysis of the Complete Genomes of Acholeplasma brassicae , A. palmae and A. laidlawii and Their Comparison to the Obligate Parasites from ' Candidatus Phytoplasma'.</title>
        <authorList>
            <person name="Kube M."/>
            <person name="Siewert C."/>
            <person name="Migdoll A.M."/>
            <person name="Duduk B."/>
            <person name="Holz S."/>
            <person name="Rabus R."/>
            <person name="Seemuller E."/>
            <person name="Mitrovic J."/>
            <person name="Muller I."/>
            <person name="Buttner C."/>
            <person name="Reinhardt R."/>
        </authorList>
    </citation>
    <scope>NUCLEOTIDE SEQUENCE [LARGE SCALE GENOMIC DNA]</scope>
    <source>
        <strain evidence="6 7">J233</strain>
    </source>
</reference>
<feature type="binding site" evidence="3">
    <location>
        <position position="413"/>
    </location>
    <ligand>
        <name>ATP</name>
        <dbReference type="ChEBI" id="CHEBI:30616"/>
    </ligand>
</feature>
<dbReference type="SUPFAM" id="SSF48592">
    <property type="entry name" value="GroEL equatorial domain-like"/>
    <property type="match status" value="1"/>
</dbReference>
<keyword evidence="3" id="KW-0963">Cytoplasm</keyword>
<dbReference type="InterPro" id="IPR002423">
    <property type="entry name" value="Cpn60/GroEL/TCP-1"/>
</dbReference>